<dbReference type="Proteomes" id="UP001064048">
    <property type="component" value="Chromosome 22"/>
</dbReference>
<protein>
    <submittedName>
        <fullName evidence="1">Uncharacterized protein</fullName>
    </submittedName>
</protein>
<gene>
    <name evidence="1" type="ORF">MSG28_012727</name>
</gene>
<comment type="caution">
    <text evidence="1">The sequence shown here is derived from an EMBL/GenBank/DDBJ whole genome shotgun (WGS) entry which is preliminary data.</text>
</comment>
<evidence type="ECO:0000313" key="2">
    <source>
        <dbReference type="Proteomes" id="UP001064048"/>
    </source>
</evidence>
<sequence length="769" mass="84822">SLKDPYICGPPSCAESDKFRYLPETIYYYEYKVNVETYFAGSSNNRSTLDIKAEAAIQFIKPCEGLLQLRDVTLLDQDENYPVERAENVEYVVRGQEDTSLILVKTRDLSQCRNRVDHNIYKQVNCRERHLFEPFSGRNSGAMTTVIQDLVLRLDSGPVGQTGARLPRPALSGAGTAAGKGSHHLPQSLVSITNWCAPAAACPIRRWNSCWQGLPPSATEPREYYKLVRACRGLPYPALEQLLARAPTICHRASITTGARLPRPALSGAGTAAGKGSHHLPQSLVSITNWCAPAAACPIRRWNSCWQGLPPSATEPREYYKLVRACRGLPYPALEQLLARAPTICHRASKHMLDALPYIASAGSVELIKDMILKGAVDPQEGNADKYAGTPEEAAERPAGQLHRVVHGAFVLQAQREIVIAIKALGNIGGFKQEFADILMNIIGDSLVPVPIRLREHRSAPGVLPASDEVSHSQHHQENIPLLATFVWSHLNNLGQSSLPSRVEIQGLLSGNPMPQLEDSGNYEANVIFTPDSYIPRSVSLNLTVDIKTKINDKLEALRFIRSLSDADQVKEKVDDIGYKNEALKHQYPMAELGIKVFGNEISYWNAEGHSEILKSLERMNPQMRILEILSGKEISYNKASLFLDTTFSVPTGCGLPLNMNLMGTSYVNTKMSGTMVDKFSQSGNLDFEGKIHPSTSGTRLNLRLYTATAVEAKLNIRGLGLVRLDLSLPKLQQQGLNQNRIEQNTCSWSTFDKGIGIKVCASYQVRCA</sequence>
<organism evidence="1 2">
    <name type="scientific">Choristoneura fumiferana</name>
    <name type="common">Spruce budworm moth</name>
    <name type="synonym">Archips fumiferana</name>
    <dbReference type="NCBI Taxonomy" id="7141"/>
    <lineage>
        <taxon>Eukaryota</taxon>
        <taxon>Metazoa</taxon>
        <taxon>Ecdysozoa</taxon>
        <taxon>Arthropoda</taxon>
        <taxon>Hexapoda</taxon>
        <taxon>Insecta</taxon>
        <taxon>Pterygota</taxon>
        <taxon>Neoptera</taxon>
        <taxon>Endopterygota</taxon>
        <taxon>Lepidoptera</taxon>
        <taxon>Glossata</taxon>
        <taxon>Ditrysia</taxon>
        <taxon>Tortricoidea</taxon>
        <taxon>Tortricidae</taxon>
        <taxon>Tortricinae</taxon>
        <taxon>Choristoneura</taxon>
    </lineage>
</organism>
<proteinExistence type="predicted"/>
<keyword evidence="2" id="KW-1185">Reference proteome</keyword>
<reference evidence="1 2" key="1">
    <citation type="journal article" date="2022" name="Genome Biol. Evol.">
        <title>The Spruce Budworm Genome: Reconstructing the Evolutionary History of Antifreeze Proteins.</title>
        <authorList>
            <person name="Beliveau C."/>
            <person name="Gagne P."/>
            <person name="Picq S."/>
            <person name="Vernygora O."/>
            <person name="Keeling C.I."/>
            <person name="Pinkney K."/>
            <person name="Doucet D."/>
            <person name="Wen F."/>
            <person name="Johnston J.S."/>
            <person name="Maaroufi H."/>
            <person name="Boyle B."/>
            <person name="Laroche J."/>
            <person name="Dewar K."/>
            <person name="Juretic N."/>
            <person name="Blackburn G."/>
            <person name="Nisole A."/>
            <person name="Brunet B."/>
            <person name="Brandao M."/>
            <person name="Lumley L."/>
            <person name="Duan J."/>
            <person name="Quan G."/>
            <person name="Lucarotti C.J."/>
            <person name="Roe A.D."/>
            <person name="Sperling F.A.H."/>
            <person name="Levesque R.C."/>
            <person name="Cusson M."/>
        </authorList>
    </citation>
    <scope>NUCLEOTIDE SEQUENCE [LARGE SCALE GENOMIC DNA]</scope>
    <source>
        <strain evidence="1">Glfc:IPQL:Cfum</strain>
    </source>
</reference>
<name>A0ACC0JHU5_CHOFU</name>
<dbReference type="EMBL" id="CM046122">
    <property type="protein sequence ID" value="KAI8423693.1"/>
    <property type="molecule type" value="Genomic_DNA"/>
</dbReference>
<accession>A0ACC0JHU5</accession>
<feature type="non-terminal residue" evidence="1">
    <location>
        <position position="1"/>
    </location>
</feature>
<evidence type="ECO:0000313" key="1">
    <source>
        <dbReference type="EMBL" id="KAI8423693.1"/>
    </source>
</evidence>